<dbReference type="InterPro" id="IPR011088">
    <property type="entry name" value="Phage_phiNM3_A0EWY4"/>
</dbReference>
<keyword evidence="1" id="KW-1133">Transmembrane helix</keyword>
<gene>
    <name evidence="2" type="ORF">CRN84_16540</name>
</gene>
<keyword evidence="1" id="KW-0472">Membrane</keyword>
<dbReference type="AlphaFoldDB" id="A0A2C6C3B6"/>
<keyword evidence="1" id="KW-0812">Transmembrane</keyword>
<dbReference type="Proteomes" id="UP000224974">
    <property type="component" value="Unassembled WGS sequence"/>
</dbReference>
<organism evidence="2 3">
    <name type="scientific">Budvicia aquatica</name>
    <dbReference type="NCBI Taxonomy" id="82979"/>
    <lineage>
        <taxon>Bacteria</taxon>
        <taxon>Pseudomonadati</taxon>
        <taxon>Pseudomonadota</taxon>
        <taxon>Gammaproteobacteria</taxon>
        <taxon>Enterobacterales</taxon>
        <taxon>Budviciaceae</taxon>
        <taxon>Budvicia</taxon>
    </lineage>
</organism>
<feature type="transmembrane region" description="Helical" evidence="1">
    <location>
        <begin position="151"/>
        <end position="171"/>
    </location>
</feature>
<evidence type="ECO:0000313" key="3">
    <source>
        <dbReference type="Proteomes" id="UP000224974"/>
    </source>
</evidence>
<dbReference type="STRING" id="1111728.GCA_000427805_01115"/>
<dbReference type="OrthoDB" id="5354324at2"/>
<feature type="transmembrane region" description="Helical" evidence="1">
    <location>
        <begin position="7"/>
        <end position="27"/>
    </location>
</feature>
<evidence type="ECO:0000313" key="2">
    <source>
        <dbReference type="EMBL" id="PHI30830.1"/>
    </source>
</evidence>
<accession>A0A2C6C3B6</accession>
<evidence type="ECO:0000256" key="1">
    <source>
        <dbReference type="SAM" id="Phobius"/>
    </source>
</evidence>
<proteinExistence type="predicted"/>
<comment type="caution">
    <text evidence="2">The sequence shown here is derived from an EMBL/GenBank/DDBJ whole genome shotgun (WGS) entry which is preliminary data.</text>
</comment>
<name>A0A2C6C3B6_9GAMM</name>
<dbReference type="EMBL" id="PDDX01000001">
    <property type="protein sequence ID" value="PHI30830.1"/>
    <property type="molecule type" value="Genomic_DNA"/>
</dbReference>
<dbReference type="RefSeq" id="WP_029094234.1">
    <property type="nucleotide sequence ID" value="NZ_BRLG01000044.1"/>
</dbReference>
<dbReference type="Pfam" id="PF07509">
    <property type="entry name" value="DUF1523"/>
    <property type="match status" value="1"/>
</dbReference>
<sequence>MSLMKKIFIAYIVCFAIGTAILFSYYLPSTDIVKITGSEVKRVDNDGPISADNPADGPTRDVYYIYTINENKKIMVYRNEDTGWSFPFYFKFNSADIQAQAQSANDANQISRIVHYGWRFNMMNMFKNIVSIKPVDSFEASTFSFYTILKFAGWFIWLALILVQLAIPVMIRRRRERKELARPDGSIVE</sequence>
<reference evidence="3" key="1">
    <citation type="submission" date="2017-09" db="EMBL/GenBank/DDBJ databases">
        <title>FDA dAtabase for Regulatory Grade micrObial Sequences (FDA-ARGOS): Supporting development and validation of Infectious Disease Dx tests.</title>
        <authorList>
            <person name="Minogue T."/>
            <person name="Wolcott M."/>
            <person name="Wasieloski L."/>
            <person name="Aguilar W."/>
            <person name="Moore D."/>
            <person name="Tallon L."/>
            <person name="Sadzewicz L."/>
            <person name="Ott S."/>
            <person name="Zhao X."/>
            <person name="Nagaraj S."/>
            <person name="Vavikolanu K."/>
            <person name="Aluvathingal J."/>
            <person name="Nadendla S."/>
            <person name="Sichtig H."/>
        </authorList>
    </citation>
    <scope>NUCLEOTIDE SEQUENCE [LARGE SCALE GENOMIC DNA]</scope>
    <source>
        <strain evidence="3">FDAARGOS_387</strain>
    </source>
</reference>
<keyword evidence="3" id="KW-1185">Reference proteome</keyword>
<protein>
    <submittedName>
        <fullName evidence="2">DUF1523 domain-containing protein</fullName>
    </submittedName>
</protein>